<evidence type="ECO:0000313" key="6">
    <source>
        <dbReference type="Proteomes" id="UP001209570"/>
    </source>
</evidence>
<dbReference type="Pfam" id="PF21773">
    <property type="entry name" value="ODAD1_CC"/>
    <property type="match status" value="1"/>
</dbReference>
<gene>
    <name evidence="5" type="ORF">P43SY_003556</name>
</gene>
<dbReference type="InterPro" id="IPR049258">
    <property type="entry name" value="ODAD1_CC"/>
</dbReference>
<keyword evidence="1 2" id="KW-0175">Coiled coil</keyword>
<proteinExistence type="predicted"/>
<feature type="compositionally biased region" description="Low complexity" evidence="3">
    <location>
        <begin position="591"/>
        <end position="609"/>
    </location>
</feature>
<accession>A0AAD5Q6L0</accession>
<name>A0AAD5Q6L0_PYTIN</name>
<dbReference type="Proteomes" id="UP001209570">
    <property type="component" value="Unassembled WGS sequence"/>
</dbReference>
<dbReference type="AlphaFoldDB" id="A0AAD5Q6L0"/>
<protein>
    <recommendedName>
        <fullName evidence="4">ODAD1 central coiled coil region domain-containing protein</fullName>
    </recommendedName>
</protein>
<dbReference type="EMBL" id="JAKCXM010000450">
    <property type="protein sequence ID" value="KAJ0393903.1"/>
    <property type="molecule type" value="Genomic_DNA"/>
</dbReference>
<feature type="compositionally biased region" description="Basic and acidic residues" evidence="3">
    <location>
        <begin position="564"/>
        <end position="576"/>
    </location>
</feature>
<dbReference type="PANTHER" id="PTHR21694:SF18">
    <property type="entry name" value="COILED-COIL DOMAIN-CONTAINING PROTEIN 63"/>
    <property type="match status" value="1"/>
</dbReference>
<evidence type="ECO:0000256" key="2">
    <source>
        <dbReference type="SAM" id="Coils"/>
    </source>
</evidence>
<comment type="caution">
    <text evidence="5">The sequence shown here is derived from an EMBL/GenBank/DDBJ whole genome shotgun (WGS) entry which is preliminary data.</text>
</comment>
<feature type="coiled-coil region" evidence="2">
    <location>
        <begin position="125"/>
        <end position="254"/>
    </location>
</feature>
<feature type="domain" description="ODAD1 central coiled coil region" evidence="4">
    <location>
        <begin position="137"/>
        <end position="438"/>
    </location>
</feature>
<feature type="compositionally biased region" description="Acidic residues" evidence="3">
    <location>
        <begin position="552"/>
        <end position="563"/>
    </location>
</feature>
<evidence type="ECO:0000256" key="3">
    <source>
        <dbReference type="SAM" id="MobiDB-lite"/>
    </source>
</evidence>
<evidence type="ECO:0000313" key="5">
    <source>
        <dbReference type="EMBL" id="KAJ0393903.1"/>
    </source>
</evidence>
<dbReference type="PANTHER" id="PTHR21694">
    <property type="entry name" value="COILED-COIL DOMAIN-CONTAINING PROTEIN 63"/>
    <property type="match status" value="1"/>
</dbReference>
<reference evidence="5" key="1">
    <citation type="submission" date="2021-12" db="EMBL/GenBank/DDBJ databases">
        <title>Prjna785345.</title>
        <authorList>
            <person name="Rujirawat T."/>
            <person name="Krajaejun T."/>
        </authorList>
    </citation>
    <scope>NUCLEOTIDE SEQUENCE</scope>
    <source>
        <strain evidence="5">Pi057C3</strain>
    </source>
</reference>
<feature type="coiled-coil region" evidence="2">
    <location>
        <begin position="15"/>
        <end position="100"/>
    </location>
</feature>
<feature type="coiled-coil region" evidence="2">
    <location>
        <begin position="344"/>
        <end position="410"/>
    </location>
</feature>
<sequence length="631" mass="71075">MATSMGNNGNNNVDLTQLQREYRNMEMNRKVYADETHQVMRRQQAVIEKLKRDNEDMKNELLLATRHLNESTATQQQEQLARLQEQIDSFQKKNHVEHKKLETLTQQIQIMKNKVLHQKKHMGGVNAAKENQQMVNKQIRILENRLDKSLVKFNEALAQNKLLREEIDNLRRERVVFDTIYRKLEKEHNDKKKQMAGTIELSNLAYEQRDAAQLELRALQEANRQEVDDHRRMVAELMERLEESKRQADDIANKRGGSPLHRHLMGHLGDLSMDEELEVKKKIQKGTWGVAKEKVHVQVSVERVQNFEEAFMKLKAATQIDDLEQLVTSFIKKEDQNFSLFNYVNEQSNEIEKLEELLVELRDEERKYGDDSGDDVSQHKQLLKELEAKLNAAEQSADKFEAKCQDAQKVINAVKIGIQALFNKIGCNAQAMVEMLGDSVVTEANLMQYLGVIEQKTNEILHQYATIVLQQQQKPTRKPSDIYEQEAALMASAVTAATASSGAAPSGSTGAAPSKPNEGAVAAALHSVLGIGPLTPMGQEPLQTNPPNLEDYSSEDDDDGDNEENMHPLTRDELKVRTLKGLRRLNHGGHSNASSYSAAINGGSSASAAQKDNKRGNAHGSPSAAAARSRK</sequence>
<evidence type="ECO:0000259" key="4">
    <source>
        <dbReference type="Pfam" id="PF21773"/>
    </source>
</evidence>
<feature type="compositionally biased region" description="Basic residues" evidence="3">
    <location>
        <begin position="577"/>
        <end position="587"/>
    </location>
</feature>
<organism evidence="5 6">
    <name type="scientific">Pythium insidiosum</name>
    <name type="common">Pythiosis disease agent</name>
    <dbReference type="NCBI Taxonomy" id="114742"/>
    <lineage>
        <taxon>Eukaryota</taxon>
        <taxon>Sar</taxon>
        <taxon>Stramenopiles</taxon>
        <taxon>Oomycota</taxon>
        <taxon>Peronosporomycetes</taxon>
        <taxon>Pythiales</taxon>
        <taxon>Pythiaceae</taxon>
        <taxon>Pythium</taxon>
    </lineage>
</organism>
<evidence type="ECO:0000256" key="1">
    <source>
        <dbReference type="ARBA" id="ARBA00023054"/>
    </source>
</evidence>
<keyword evidence="6" id="KW-1185">Reference proteome</keyword>
<feature type="region of interest" description="Disordered" evidence="3">
    <location>
        <begin position="532"/>
        <end position="631"/>
    </location>
</feature>
<dbReference type="InterPro" id="IPR051876">
    <property type="entry name" value="ODA-DC/CCD"/>
</dbReference>